<feature type="region of interest" description="Disordered" evidence="1">
    <location>
        <begin position="51"/>
        <end position="129"/>
    </location>
</feature>
<evidence type="ECO:0000256" key="2">
    <source>
        <dbReference type="SAM" id="Phobius"/>
    </source>
</evidence>
<keyword evidence="2" id="KW-0472">Membrane</keyword>
<feature type="compositionally biased region" description="Low complexity" evidence="1">
    <location>
        <begin position="59"/>
        <end position="79"/>
    </location>
</feature>
<comment type="caution">
    <text evidence="3">The sequence shown here is derived from an EMBL/GenBank/DDBJ whole genome shotgun (WGS) entry which is preliminary data.</text>
</comment>
<feature type="transmembrane region" description="Helical" evidence="2">
    <location>
        <begin position="151"/>
        <end position="170"/>
    </location>
</feature>
<dbReference type="PANTHER" id="PTHR38402:SF1">
    <property type="entry name" value="MITOCHONDRIAL OUTER MEMBRANE PROTEIN OM14"/>
    <property type="match status" value="1"/>
</dbReference>
<name>A0ABR1SD35_9PEZI</name>
<dbReference type="PANTHER" id="PTHR38402">
    <property type="entry name" value="MITOCHONDRIAL OUTER MEMBRANE PROTEIN OM14"/>
    <property type="match status" value="1"/>
</dbReference>
<feature type="transmembrane region" description="Helical" evidence="2">
    <location>
        <begin position="190"/>
        <end position="210"/>
    </location>
</feature>
<dbReference type="GO" id="GO:0016787">
    <property type="term" value="F:hydrolase activity"/>
    <property type="evidence" value="ECO:0007669"/>
    <property type="project" value="UniProtKB-KW"/>
</dbReference>
<evidence type="ECO:0000256" key="1">
    <source>
        <dbReference type="SAM" id="MobiDB-lite"/>
    </source>
</evidence>
<dbReference type="Proteomes" id="UP001396898">
    <property type="component" value="Unassembled WGS sequence"/>
</dbReference>
<evidence type="ECO:0000313" key="4">
    <source>
        <dbReference type="Proteomes" id="UP001396898"/>
    </source>
</evidence>
<proteinExistence type="predicted"/>
<dbReference type="InterPro" id="IPR039454">
    <property type="entry name" value="OM14"/>
</dbReference>
<organism evidence="3 4">
    <name type="scientific">Apiospora marii</name>
    <dbReference type="NCBI Taxonomy" id="335849"/>
    <lineage>
        <taxon>Eukaryota</taxon>
        <taxon>Fungi</taxon>
        <taxon>Dikarya</taxon>
        <taxon>Ascomycota</taxon>
        <taxon>Pezizomycotina</taxon>
        <taxon>Sordariomycetes</taxon>
        <taxon>Xylariomycetidae</taxon>
        <taxon>Amphisphaeriales</taxon>
        <taxon>Apiosporaceae</taxon>
        <taxon>Apiospora</taxon>
    </lineage>
</organism>
<keyword evidence="4" id="KW-1185">Reference proteome</keyword>
<dbReference type="EMBL" id="JAQQWI010000007">
    <property type="protein sequence ID" value="KAK8028947.1"/>
    <property type="molecule type" value="Genomic_DNA"/>
</dbReference>
<keyword evidence="3" id="KW-0378">Hydrolase</keyword>
<gene>
    <name evidence="3" type="ORF">PG991_006003</name>
</gene>
<reference evidence="3 4" key="1">
    <citation type="submission" date="2023-01" db="EMBL/GenBank/DDBJ databases">
        <title>Analysis of 21 Apiospora genomes using comparative genomics revels a genus with tremendous synthesis potential of carbohydrate active enzymes and secondary metabolites.</title>
        <authorList>
            <person name="Sorensen T."/>
        </authorList>
    </citation>
    <scope>NUCLEOTIDE SEQUENCE [LARGE SCALE GENOMIC DNA]</scope>
    <source>
        <strain evidence="3 4">CBS 20057</strain>
    </source>
</reference>
<keyword evidence="2" id="KW-0812">Transmembrane</keyword>
<sequence length="218" mass="23780">MSPSHQVQSALLKFPLRLDLVAESFFWEGDKWKPKSSLQYKRDVSYADIAASGPKQSPEEAAAPQPPEVVSTESASTSSLVDVDTPSVRTVPSDFGEQDIQTETQAARRDREEEQRRAESDLAKKKAAGKAKARKADSFLTKWFGDINDEASTALVISNLVGVVGLSGFLGYKAWDLHARNRLTWQSVGLGLGIMGVVGAVEGVFGRYLYKGKKNQSS</sequence>
<keyword evidence="2" id="KW-1133">Transmembrane helix</keyword>
<evidence type="ECO:0000313" key="3">
    <source>
        <dbReference type="EMBL" id="KAK8028947.1"/>
    </source>
</evidence>
<feature type="compositionally biased region" description="Basic and acidic residues" evidence="1">
    <location>
        <begin position="106"/>
        <end position="124"/>
    </location>
</feature>
<protein>
    <submittedName>
        <fullName evidence="3">Glycoside hydrolase superfamily</fullName>
    </submittedName>
</protein>
<accession>A0ABR1SD35</accession>